<dbReference type="EMBL" id="PIFK01000107">
    <property type="protein sequence ID" value="PTP17971.1"/>
    <property type="molecule type" value="Genomic_DNA"/>
</dbReference>
<proteinExistence type="predicted"/>
<reference evidence="3 4" key="1">
    <citation type="submission" date="2017-11" db="EMBL/GenBank/DDBJ databases">
        <title>Population delineation of vibrios coincides with oyster pathogenicity.</title>
        <authorList>
            <person name="Bruto M."/>
            <person name="Labreuche Y."/>
            <person name="James A."/>
            <person name="Piel D."/>
            <person name="Chenivesse S."/>
            <person name="Petton B."/>
            <person name="Polz M.F."/>
            <person name="Le Roux F."/>
        </authorList>
    </citation>
    <scope>NUCLEOTIDE SEQUENCE [LARGE SCALE GENOMIC DNA]</scope>
    <source>
        <strain evidence="3 4">FF_144</strain>
    </source>
</reference>
<dbReference type="GeneID" id="72399095"/>
<dbReference type="InterPro" id="IPR011008">
    <property type="entry name" value="Dimeric_a/b-barrel"/>
</dbReference>
<comment type="subunit">
    <text evidence="1">Homodimer.</text>
</comment>
<dbReference type="Pfam" id="PF07876">
    <property type="entry name" value="Dabb"/>
    <property type="match status" value="1"/>
</dbReference>
<dbReference type="RefSeq" id="WP_108151183.1">
    <property type="nucleotide sequence ID" value="NZ_CAWNZI010000063.1"/>
</dbReference>
<sequence>MTQKETGMIRHILLIKFKENAEASEVQKLKMLFEAMPNKVEGVTSVEWGLNDSPENKNQGYTHSVLMTFADEEGRQNYLPHPEHDELKDVFRPLLEDIIVFDYSL</sequence>
<dbReference type="PANTHER" id="PTHR33178">
    <property type="match status" value="1"/>
</dbReference>
<comment type="caution">
    <text evidence="3">The sequence shown here is derived from an EMBL/GenBank/DDBJ whole genome shotgun (WGS) entry which is preliminary data.</text>
</comment>
<name>A0A2T5EF49_VIBSP</name>
<evidence type="ECO:0000256" key="1">
    <source>
        <dbReference type="ARBA" id="ARBA00011738"/>
    </source>
</evidence>
<dbReference type="Proteomes" id="UP000244197">
    <property type="component" value="Unassembled WGS sequence"/>
</dbReference>
<accession>A0A2T5EF49</accession>
<evidence type="ECO:0000313" key="4">
    <source>
        <dbReference type="Proteomes" id="UP000244197"/>
    </source>
</evidence>
<evidence type="ECO:0000313" key="3">
    <source>
        <dbReference type="EMBL" id="PTP17971.1"/>
    </source>
</evidence>
<dbReference type="PROSITE" id="PS51502">
    <property type="entry name" value="S_R_A_B_BARREL"/>
    <property type="match status" value="1"/>
</dbReference>
<dbReference type="InterPro" id="IPR013097">
    <property type="entry name" value="Dabb"/>
</dbReference>
<dbReference type="Gene3D" id="3.30.70.100">
    <property type="match status" value="1"/>
</dbReference>
<feature type="domain" description="Stress-response A/B barrel" evidence="2">
    <location>
        <begin position="9"/>
        <end position="103"/>
    </location>
</feature>
<dbReference type="InterPro" id="IPR044662">
    <property type="entry name" value="HS1/DABB1-like"/>
</dbReference>
<dbReference type="SUPFAM" id="SSF54909">
    <property type="entry name" value="Dimeric alpha+beta barrel"/>
    <property type="match status" value="1"/>
</dbReference>
<protein>
    <submittedName>
        <fullName evidence="3">Stress protein</fullName>
    </submittedName>
</protein>
<dbReference type="SMART" id="SM00886">
    <property type="entry name" value="Dabb"/>
    <property type="match status" value="1"/>
</dbReference>
<dbReference type="PANTHER" id="PTHR33178:SF10">
    <property type="entry name" value="STRESS-RESPONSE A_B BARREL DOMAIN-CONTAINING PROTEIN"/>
    <property type="match status" value="1"/>
</dbReference>
<organism evidence="3 4">
    <name type="scientific">Vibrio splendidus</name>
    <dbReference type="NCBI Taxonomy" id="29497"/>
    <lineage>
        <taxon>Bacteria</taxon>
        <taxon>Pseudomonadati</taxon>
        <taxon>Pseudomonadota</taxon>
        <taxon>Gammaproteobacteria</taxon>
        <taxon>Vibrionales</taxon>
        <taxon>Vibrionaceae</taxon>
        <taxon>Vibrio</taxon>
    </lineage>
</organism>
<dbReference type="AlphaFoldDB" id="A0A2T5EF49"/>
<evidence type="ECO:0000259" key="2">
    <source>
        <dbReference type="PROSITE" id="PS51502"/>
    </source>
</evidence>
<gene>
    <name evidence="3" type="ORF">CWO07_25290</name>
</gene>